<dbReference type="InterPro" id="IPR005202">
    <property type="entry name" value="TF_GRAS"/>
</dbReference>
<organism evidence="4 5">
    <name type="scientific">Durio zibethinus</name>
    <name type="common">Durian</name>
    <dbReference type="NCBI Taxonomy" id="66656"/>
    <lineage>
        <taxon>Eukaryota</taxon>
        <taxon>Viridiplantae</taxon>
        <taxon>Streptophyta</taxon>
        <taxon>Embryophyta</taxon>
        <taxon>Tracheophyta</taxon>
        <taxon>Spermatophyta</taxon>
        <taxon>Magnoliopsida</taxon>
        <taxon>eudicotyledons</taxon>
        <taxon>Gunneridae</taxon>
        <taxon>Pentapetalae</taxon>
        <taxon>rosids</taxon>
        <taxon>malvids</taxon>
        <taxon>Malvales</taxon>
        <taxon>Malvaceae</taxon>
        <taxon>Helicteroideae</taxon>
        <taxon>Durio</taxon>
    </lineage>
</organism>
<dbReference type="AlphaFoldDB" id="A0A6P5Z8J5"/>
<evidence type="ECO:0000256" key="3">
    <source>
        <dbReference type="PROSITE-ProRule" id="PRU01191"/>
    </source>
</evidence>
<dbReference type="PANTHER" id="PTHR31636">
    <property type="entry name" value="OSJNBA0084A10.13 PROTEIN-RELATED"/>
    <property type="match status" value="1"/>
</dbReference>
<dbReference type="Proteomes" id="UP000515121">
    <property type="component" value="Unplaced"/>
</dbReference>
<comment type="caution">
    <text evidence="3">Lacks conserved residue(s) required for the propagation of feature annotation.</text>
</comment>
<name>A0A6P5Z8J5_DURZI</name>
<feature type="region of interest" description="SAW" evidence="3">
    <location>
        <begin position="365"/>
        <end position="439"/>
    </location>
</feature>
<keyword evidence="2" id="KW-0804">Transcription</keyword>
<dbReference type="PROSITE" id="PS50985">
    <property type="entry name" value="GRAS"/>
    <property type="match status" value="1"/>
</dbReference>
<dbReference type="Pfam" id="PF03514">
    <property type="entry name" value="GRAS"/>
    <property type="match status" value="1"/>
</dbReference>
<evidence type="ECO:0000313" key="5">
    <source>
        <dbReference type="RefSeq" id="XP_022749084.1"/>
    </source>
</evidence>
<sequence>MKSELRGNNASISLQNPSLFDTQQSSITGALRGCLGSLDGACIEKLLLHCASALERNDVTLAQQIMWVLNNVASSVGDPNQRLTSWFLRALISRASRVCPTTMDFNGGSTFHRRLMTVTELAGYVDLIPWHRFGFCASNSAIFNAVQGYPKVHILDFSITHCMQWPTLIDALAKRAEGPPSLRITVPSCRPPVPPLLNVSTEDVGHRLANFAKFRDVPFEFHVIEDPCLPSSGEILSKEYSGFQFESLLSHLTYSKLDLREDEALVINCQNWIRYLSDERKGNTAHDSSLRDAFLHIIKGLNPRIIVVVDEDSDLSASSLTSRITTCFNYLWIPFDALETFLPKDSSQRVEYESDIGHKIENIISFEGFQRIEKLESGAKLSQRMKNAGFFGVPFCEETITEVKSLLDEHASGWGMKREEDMLVLTWKGHNSVFATAWALTGLED</sequence>
<evidence type="ECO:0000313" key="4">
    <source>
        <dbReference type="Proteomes" id="UP000515121"/>
    </source>
</evidence>
<dbReference type="RefSeq" id="XP_022749084.1">
    <property type="nucleotide sequence ID" value="XM_022893349.1"/>
</dbReference>
<keyword evidence="4" id="KW-1185">Reference proteome</keyword>
<proteinExistence type="inferred from homology"/>
<feature type="short sequence motif" description="VHIID" evidence="3">
    <location>
        <begin position="152"/>
        <end position="156"/>
    </location>
</feature>
<keyword evidence="1" id="KW-0805">Transcription regulation</keyword>
<protein>
    <submittedName>
        <fullName evidence="5">Scarecrow-like protein 32</fullName>
    </submittedName>
</protein>
<dbReference type="OrthoDB" id="767511at2759"/>
<accession>A0A6P5Z8J5</accession>
<dbReference type="KEGG" id="dzi:111298624"/>
<gene>
    <name evidence="5" type="primary">LOC111298624</name>
</gene>
<evidence type="ECO:0000256" key="2">
    <source>
        <dbReference type="ARBA" id="ARBA00023163"/>
    </source>
</evidence>
<dbReference type="GeneID" id="111298624"/>
<comment type="similarity">
    <text evidence="3">Belongs to the GRAS family.</text>
</comment>
<evidence type="ECO:0000256" key="1">
    <source>
        <dbReference type="ARBA" id="ARBA00023015"/>
    </source>
</evidence>
<reference evidence="5" key="1">
    <citation type="submission" date="2025-08" db="UniProtKB">
        <authorList>
            <consortium name="RefSeq"/>
        </authorList>
    </citation>
    <scope>IDENTIFICATION</scope>
    <source>
        <tissue evidence="5">Fruit stalk</tissue>
    </source>
</reference>